<protein>
    <submittedName>
        <fullName evidence="1">Uncharacterized protein</fullName>
    </submittedName>
</protein>
<gene>
    <name evidence="1" type="ORF">C450_09122</name>
</gene>
<evidence type="ECO:0000313" key="2">
    <source>
        <dbReference type="Proteomes" id="UP000011625"/>
    </source>
</evidence>
<accession>M0N6G8</accession>
<evidence type="ECO:0000313" key="1">
    <source>
        <dbReference type="EMBL" id="EMA53461.1"/>
    </source>
</evidence>
<keyword evidence="2" id="KW-1185">Reference proteome</keyword>
<organism evidence="1 2">
    <name type="scientific">Halococcus salifodinae DSM 8989</name>
    <dbReference type="NCBI Taxonomy" id="1227456"/>
    <lineage>
        <taxon>Archaea</taxon>
        <taxon>Methanobacteriati</taxon>
        <taxon>Methanobacteriota</taxon>
        <taxon>Stenosarchaea group</taxon>
        <taxon>Halobacteria</taxon>
        <taxon>Halobacteriales</taxon>
        <taxon>Halococcaceae</taxon>
        <taxon>Halococcus</taxon>
    </lineage>
</organism>
<dbReference type="EMBL" id="AOME01000051">
    <property type="protein sequence ID" value="EMA53461.1"/>
    <property type="molecule type" value="Genomic_DNA"/>
</dbReference>
<comment type="caution">
    <text evidence="1">The sequence shown here is derived from an EMBL/GenBank/DDBJ whole genome shotgun (WGS) entry which is preliminary data.</text>
</comment>
<sequence length="94" mass="9409">MDITDQNGAGVGNETVVITDAITGEQVFNGATNNAGQIETNLSAGSYNVEAGGTTKIVTVVGGSTVSLNFNVAVEDVPDPTPLEGSASTPSFCC</sequence>
<proteinExistence type="predicted"/>
<dbReference type="AlphaFoldDB" id="M0N6G8"/>
<dbReference type="Proteomes" id="UP000011625">
    <property type="component" value="Unassembled WGS sequence"/>
</dbReference>
<dbReference type="PATRIC" id="fig|1227456.3.peg.1845"/>
<name>M0N6G8_9EURY</name>
<reference evidence="1 2" key="1">
    <citation type="journal article" date="2014" name="PLoS Genet.">
        <title>Phylogenetically driven sequencing of extremely halophilic archaea reveals strategies for static and dynamic osmo-response.</title>
        <authorList>
            <person name="Becker E.A."/>
            <person name="Seitzer P.M."/>
            <person name="Tritt A."/>
            <person name="Larsen D."/>
            <person name="Krusor M."/>
            <person name="Yao A.I."/>
            <person name="Wu D."/>
            <person name="Madern D."/>
            <person name="Eisen J.A."/>
            <person name="Darling A.E."/>
            <person name="Facciotti M.T."/>
        </authorList>
    </citation>
    <scope>NUCLEOTIDE SEQUENCE [LARGE SCALE GENOMIC DNA]</scope>
    <source>
        <strain evidence="1 2">DSM 8989</strain>
    </source>
</reference>